<proteinExistence type="predicted"/>
<keyword evidence="6" id="KW-0175">Coiled coil</keyword>
<dbReference type="SUPFAM" id="SSF55785">
    <property type="entry name" value="PYP-like sensor domain (PAS domain)"/>
    <property type="match status" value="1"/>
</dbReference>
<dbReference type="InterPro" id="IPR035965">
    <property type="entry name" value="PAS-like_dom_sf"/>
</dbReference>
<feature type="domain" description="GGDEF" evidence="11">
    <location>
        <begin position="552"/>
        <end position="686"/>
    </location>
</feature>
<dbReference type="CDD" id="cd00130">
    <property type="entry name" value="PAS"/>
    <property type="match status" value="1"/>
</dbReference>
<dbReference type="InterPro" id="IPR043128">
    <property type="entry name" value="Rev_trsase/Diguanyl_cyclase"/>
</dbReference>
<evidence type="ECO:0000259" key="9">
    <source>
        <dbReference type="PROSITE" id="PS50113"/>
    </source>
</evidence>
<dbReference type="AlphaFoldDB" id="A0A6B3SH05"/>
<evidence type="ECO:0000256" key="2">
    <source>
        <dbReference type="ARBA" id="ARBA00022475"/>
    </source>
</evidence>
<dbReference type="PANTHER" id="PTHR44757">
    <property type="entry name" value="DIGUANYLATE CYCLASE DGCP"/>
    <property type="match status" value="1"/>
</dbReference>
<evidence type="ECO:0000256" key="3">
    <source>
        <dbReference type="ARBA" id="ARBA00022692"/>
    </source>
</evidence>
<evidence type="ECO:0000256" key="6">
    <source>
        <dbReference type="SAM" id="Coils"/>
    </source>
</evidence>
<dbReference type="PROSITE" id="PS50113">
    <property type="entry name" value="PAC"/>
    <property type="match status" value="1"/>
</dbReference>
<dbReference type="PANTHER" id="PTHR44757:SF2">
    <property type="entry name" value="BIOFILM ARCHITECTURE MAINTENANCE PROTEIN MBAA"/>
    <property type="match status" value="1"/>
</dbReference>
<feature type="domain" description="PAC" evidence="9">
    <location>
        <begin position="467"/>
        <end position="520"/>
    </location>
</feature>
<dbReference type="InterPro" id="IPR052155">
    <property type="entry name" value="Biofilm_reg_signaling"/>
</dbReference>
<gene>
    <name evidence="12" type="ORF">G3574_03610</name>
</gene>
<evidence type="ECO:0000313" key="12">
    <source>
        <dbReference type="EMBL" id="NEX60157.1"/>
    </source>
</evidence>
<dbReference type="SUPFAM" id="SSF55073">
    <property type="entry name" value="Nucleotide cyclase"/>
    <property type="match status" value="1"/>
</dbReference>
<dbReference type="GO" id="GO:0007165">
    <property type="term" value="P:signal transduction"/>
    <property type="evidence" value="ECO:0007669"/>
    <property type="project" value="InterPro"/>
</dbReference>
<dbReference type="PROSITE" id="PS50885">
    <property type="entry name" value="HAMP"/>
    <property type="match status" value="1"/>
</dbReference>
<keyword evidence="2" id="KW-1003">Cell membrane</keyword>
<keyword evidence="5 7" id="KW-0472">Membrane</keyword>
<comment type="caution">
    <text evidence="12">The sequence shown here is derived from an EMBL/GenBank/DDBJ whole genome shotgun (WGS) entry which is preliminary data.</text>
</comment>
<feature type="domain" description="HAMP" evidence="10">
    <location>
        <begin position="321"/>
        <end position="374"/>
    </location>
</feature>
<dbReference type="InterPro" id="IPR013656">
    <property type="entry name" value="PAS_4"/>
</dbReference>
<dbReference type="Pfam" id="PF00990">
    <property type="entry name" value="GGDEF"/>
    <property type="match status" value="1"/>
</dbReference>
<dbReference type="Gene3D" id="3.30.450.20">
    <property type="entry name" value="PAS domain"/>
    <property type="match status" value="2"/>
</dbReference>
<dbReference type="CDD" id="cd12914">
    <property type="entry name" value="PDC1_DGC_like"/>
    <property type="match status" value="1"/>
</dbReference>
<evidence type="ECO:0000256" key="7">
    <source>
        <dbReference type="SAM" id="Phobius"/>
    </source>
</evidence>
<evidence type="ECO:0000256" key="5">
    <source>
        <dbReference type="ARBA" id="ARBA00023136"/>
    </source>
</evidence>
<evidence type="ECO:0000256" key="1">
    <source>
        <dbReference type="ARBA" id="ARBA00004651"/>
    </source>
</evidence>
<dbReference type="InterPro" id="IPR029787">
    <property type="entry name" value="Nucleotide_cyclase"/>
</dbReference>
<dbReference type="CDD" id="cd01949">
    <property type="entry name" value="GGDEF"/>
    <property type="match status" value="1"/>
</dbReference>
<dbReference type="RefSeq" id="WP_163960658.1">
    <property type="nucleotide sequence ID" value="NZ_JAAIVB010000011.1"/>
</dbReference>
<reference evidence="12 13" key="1">
    <citation type="submission" date="2020-02" db="EMBL/GenBank/DDBJ databases">
        <authorList>
            <person name="Kim M.K."/>
        </authorList>
    </citation>
    <scope>NUCLEOTIDE SEQUENCE [LARGE SCALE GENOMIC DNA]</scope>
    <source>
        <strain evidence="12 13">17J57-3</strain>
    </source>
</reference>
<dbReference type="InterPro" id="IPR000014">
    <property type="entry name" value="PAS"/>
</dbReference>
<dbReference type="Gene3D" id="6.10.340.10">
    <property type="match status" value="1"/>
</dbReference>
<dbReference type="NCBIfam" id="TIGR00254">
    <property type="entry name" value="GGDEF"/>
    <property type="match status" value="1"/>
</dbReference>
<keyword evidence="13" id="KW-1185">Reference proteome</keyword>
<dbReference type="InterPro" id="IPR000160">
    <property type="entry name" value="GGDEF_dom"/>
</dbReference>
<organism evidence="12 13">
    <name type="scientific">Noviherbaspirillum galbum</name>
    <dbReference type="NCBI Taxonomy" id="2709383"/>
    <lineage>
        <taxon>Bacteria</taxon>
        <taxon>Pseudomonadati</taxon>
        <taxon>Pseudomonadota</taxon>
        <taxon>Betaproteobacteria</taxon>
        <taxon>Burkholderiales</taxon>
        <taxon>Oxalobacteraceae</taxon>
        <taxon>Noviherbaspirillum</taxon>
    </lineage>
</organism>
<evidence type="ECO:0000259" key="8">
    <source>
        <dbReference type="PROSITE" id="PS50112"/>
    </source>
</evidence>
<dbReference type="NCBIfam" id="TIGR00229">
    <property type="entry name" value="sensory_box"/>
    <property type="match status" value="1"/>
</dbReference>
<dbReference type="FunFam" id="3.30.70.270:FF:000001">
    <property type="entry name" value="Diguanylate cyclase domain protein"/>
    <property type="match status" value="1"/>
</dbReference>
<dbReference type="Pfam" id="PF08448">
    <property type="entry name" value="PAS_4"/>
    <property type="match status" value="1"/>
</dbReference>
<dbReference type="SMART" id="SM00267">
    <property type="entry name" value="GGDEF"/>
    <property type="match status" value="1"/>
</dbReference>
<dbReference type="PROSITE" id="PS50112">
    <property type="entry name" value="PAS"/>
    <property type="match status" value="1"/>
</dbReference>
<keyword evidence="3 7" id="KW-0812">Transmembrane</keyword>
<dbReference type="Gene3D" id="3.30.70.270">
    <property type="match status" value="1"/>
</dbReference>
<dbReference type="GO" id="GO:0003824">
    <property type="term" value="F:catalytic activity"/>
    <property type="evidence" value="ECO:0007669"/>
    <property type="project" value="UniProtKB-ARBA"/>
</dbReference>
<evidence type="ECO:0000256" key="4">
    <source>
        <dbReference type="ARBA" id="ARBA00022989"/>
    </source>
</evidence>
<comment type="subcellular location">
    <subcellularLocation>
        <location evidence="1">Cell membrane</location>
        <topology evidence="1">Multi-pass membrane protein</topology>
    </subcellularLocation>
</comment>
<dbReference type="PROSITE" id="PS50887">
    <property type="entry name" value="GGDEF"/>
    <property type="match status" value="1"/>
</dbReference>
<dbReference type="Proteomes" id="UP000482155">
    <property type="component" value="Unassembled WGS sequence"/>
</dbReference>
<dbReference type="InterPro" id="IPR003660">
    <property type="entry name" value="HAMP_dom"/>
</dbReference>
<evidence type="ECO:0000259" key="11">
    <source>
        <dbReference type="PROSITE" id="PS50887"/>
    </source>
</evidence>
<dbReference type="GO" id="GO:0005886">
    <property type="term" value="C:plasma membrane"/>
    <property type="evidence" value="ECO:0007669"/>
    <property type="project" value="UniProtKB-SubCell"/>
</dbReference>
<sequence>MLLFRAAYHKRLKTDLAWRFCGMSILLTLVTISVVEMTVTASLQEQIGQRLAAMAFQTADKLDQGMAERYREFELLAEQGNLGDPSEPLARKQQRLERIQKAYPYYAWIGVTDLQGRVLVDTKSLLTGVDVSKRPWFGGALAGTHIQDVHEAKLLAAKLPYAGSEPPRFVDVAFPYSGPDGKPAGVVGAHMSWNWAAQMQRDVLAVAGSPSVEGFIVSKDGTILVAPVGNIARPIPALDGSGNGTKGNGYRIQRWADTEEYLVGYATTRGHQAYPGLGWTVLVRQNVKSAFEPVRRTQQLIFWLGLGIALVFSAFGVLHARGLVAPLVALADGARRLRLGQAASLAPTNAHHVEVQELGSALTALVDDLQANQKTLRDLNASLENKVAKRTQALAASEERMRIITDNTPVLIAYLDAQQRFQFVNRTGAEWLELDRNAIEGRFAKDVLHEAAYAALAPSMDKALAGEHTTFEHSRPYQGKHQHLTTQFVPETDARGRVVGFFALAQDITDSKNYQLALKQDLLTDALTGLPNRTACLQEIQSAVARTRRSRKPFAVMFLDVDRFKQINDTYGHDAGDQVLIEFGRRLRQSVRDSDLVARLAGDEFLIIAQDVNDPVDDTVLIAQKVLDAMIDPLQVGQSEVHVTTSIGIVVGSSDDSDPAAIIKRADAAMYDAKRDGRNCYAFARHERNAVDVIDG</sequence>
<feature type="transmembrane region" description="Helical" evidence="7">
    <location>
        <begin position="16"/>
        <end position="35"/>
    </location>
</feature>
<dbReference type="InterPro" id="IPR000700">
    <property type="entry name" value="PAS-assoc_C"/>
</dbReference>
<dbReference type="SMART" id="SM00091">
    <property type="entry name" value="PAS"/>
    <property type="match status" value="1"/>
</dbReference>
<evidence type="ECO:0000259" key="10">
    <source>
        <dbReference type="PROSITE" id="PS50885"/>
    </source>
</evidence>
<name>A0A6B3SH05_9BURK</name>
<dbReference type="Pfam" id="PF02743">
    <property type="entry name" value="dCache_1"/>
    <property type="match status" value="1"/>
</dbReference>
<protein>
    <submittedName>
        <fullName evidence="12">Diguanylate cyclase</fullName>
    </submittedName>
</protein>
<evidence type="ECO:0000313" key="13">
    <source>
        <dbReference type="Proteomes" id="UP000482155"/>
    </source>
</evidence>
<keyword evidence="4 7" id="KW-1133">Transmembrane helix</keyword>
<dbReference type="InterPro" id="IPR033479">
    <property type="entry name" value="dCache_1"/>
</dbReference>
<dbReference type="EMBL" id="JAAIVB010000011">
    <property type="protein sequence ID" value="NEX60157.1"/>
    <property type="molecule type" value="Genomic_DNA"/>
</dbReference>
<feature type="coiled-coil region" evidence="6">
    <location>
        <begin position="366"/>
        <end position="400"/>
    </location>
</feature>
<accession>A0A6B3SH05</accession>
<feature type="domain" description="PAS" evidence="8">
    <location>
        <begin position="397"/>
        <end position="467"/>
    </location>
</feature>